<evidence type="ECO:0000256" key="2">
    <source>
        <dbReference type="ARBA" id="ARBA00004128"/>
    </source>
</evidence>
<dbReference type="CDD" id="cd14480">
    <property type="entry name" value="SPX_VTC2_like"/>
    <property type="match status" value="1"/>
</dbReference>
<feature type="transmembrane region" description="Helical" evidence="16">
    <location>
        <begin position="712"/>
        <end position="732"/>
    </location>
</feature>
<evidence type="ECO:0000256" key="6">
    <source>
        <dbReference type="ARBA" id="ARBA00022692"/>
    </source>
</evidence>
<keyword evidence="6 16" id="KW-0812">Transmembrane</keyword>
<dbReference type="PROSITE" id="PS51382">
    <property type="entry name" value="SPX"/>
    <property type="match status" value="1"/>
</dbReference>
<dbReference type="GO" id="GO:0000329">
    <property type="term" value="C:fungal-type vacuole membrane"/>
    <property type="evidence" value="ECO:0007669"/>
    <property type="project" value="TreeGrafter"/>
</dbReference>
<dbReference type="InterPro" id="IPR004331">
    <property type="entry name" value="SPX_dom"/>
</dbReference>
<dbReference type="OMA" id="TYNWRRN"/>
<evidence type="ECO:0000256" key="16">
    <source>
        <dbReference type="SAM" id="Phobius"/>
    </source>
</evidence>
<evidence type="ECO:0000313" key="19">
    <source>
        <dbReference type="Proteomes" id="UP000242180"/>
    </source>
</evidence>
<dbReference type="Pfam" id="PF03105">
    <property type="entry name" value="SPX"/>
    <property type="match status" value="1"/>
</dbReference>
<dbReference type="InterPro" id="IPR042267">
    <property type="entry name" value="VTC_sf"/>
</dbReference>
<dbReference type="Pfam" id="PF09359">
    <property type="entry name" value="VTC"/>
    <property type="match status" value="1"/>
</dbReference>
<organism evidence="18 19">
    <name type="scientific">Syncephalastrum racemosum</name>
    <name type="common">Filamentous fungus</name>
    <dbReference type="NCBI Taxonomy" id="13706"/>
    <lineage>
        <taxon>Eukaryota</taxon>
        <taxon>Fungi</taxon>
        <taxon>Fungi incertae sedis</taxon>
        <taxon>Mucoromycota</taxon>
        <taxon>Mucoromycotina</taxon>
        <taxon>Mucoromycetes</taxon>
        <taxon>Mucorales</taxon>
        <taxon>Syncephalastraceae</taxon>
        <taxon>Syncephalastrum</taxon>
    </lineage>
</organism>
<dbReference type="EMBL" id="MCGN01000005">
    <property type="protein sequence ID" value="ORY96338.1"/>
    <property type="molecule type" value="Genomic_DNA"/>
</dbReference>
<dbReference type="PANTHER" id="PTHR46140">
    <property type="entry name" value="VACUOLAR TRANSPORTER CHAPERONE 1-RELATED"/>
    <property type="match status" value="1"/>
</dbReference>
<dbReference type="GO" id="GO:0033254">
    <property type="term" value="C:vacuolar transporter chaperone complex"/>
    <property type="evidence" value="ECO:0007669"/>
    <property type="project" value="TreeGrafter"/>
</dbReference>
<dbReference type="GO" id="GO:0006799">
    <property type="term" value="P:polyphosphate biosynthetic process"/>
    <property type="evidence" value="ECO:0007669"/>
    <property type="project" value="UniProtKB-ARBA"/>
</dbReference>
<evidence type="ECO:0000256" key="1">
    <source>
        <dbReference type="ARBA" id="ARBA00001936"/>
    </source>
</evidence>
<feature type="region of interest" description="Disordered" evidence="15">
    <location>
        <begin position="592"/>
        <end position="623"/>
    </location>
</feature>
<feature type="compositionally biased region" description="Polar residues" evidence="15">
    <location>
        <begin position="527"/>
        <end position="542"/>
    </location>
</feature>
<evidence type="ECO:0000256" key="4">
    <source>
        <dbReference type="ARBA" id="ARBA00022554"/>
    </source>
</evidence>
<keyword evidence="4" id="KW-0926">Vacuole</keyword>
<comment type="catalytic activity">
    <reaction evidence="9">
        <text>[phosphate](n) + ATP = [phosphate](n+1) + ADP</text>
        <dbReference type="Rhea" id="RHEA:19573"/>
        <dbReference type="Rhea" id="RHEA-COMP:9859"/>
        <dbReference type="Rhea" id="RHEA-COMP:14280"/>
        <dbReference type="ChEBI" id="CHEBI:16838"/>
        <dbReference type="ChEBI" id="CHEBI:30616"/>
        <dbReference type="ChEBI" id="CHEBI:456216"/>
        <dbReference type="EC" id="2.7.4.1"/>
    </reaction>
    <physiologicalReaction direction="left-to-right" evidence="9">
        <dbReference type="Rhea" id="RHEA:19574"/>
    </physiologicalReaction>
</comment>
<feature type="transmembrane region" description="Helical" evidence="16">
    <location>
        <begin position="674"/>
        <end position="692"/>
    </location>
</feature>
<feature type="region of interest" description="Disordered" evidence="15">
    <location>
        <begin position="527"/>
        <end position="576"/>
    </location>
</feature>
<dbReference type="InterPro" id="IPR003807">
    <property type="entry name" value="DUF202"/>
</dbReference>
<dbReference type="FunFam" id="3.20.100.30:FF:000001">
    <property type="entry name" value="Vacuolar transporter chaperone 4"/>
    <property type="match status" value="1"/>
</dbReference>
<evidence type="ECO:0000256" key="3">
    <source>
        <dbReference type="ARBA" id="ARBA00012960"/>
    </source>
</evidence>
<evidence type="ECO:0000256" key="5">
    <source>
        <dbReference type="ARBA" id="ARBA00022679"/>
    </source>
</evidence>
<gene>
    <name evidence="18" type="ORF">BCR43DRAFT_457938</name>
</gene>
<evidence type="ECO:0000256" key="12">
    <source>
        <dbReference type="ARBA" id="ARBA00075894"/>
    </source>
</evidence>
<comment type="similarity">
    <text evidence="10">Belongs to the VTC4 family.</text>
</comment>
<dbReference type="Gene3D" id="3.20.100.30">
    <property type="entry name" value="VTC, catalytic tunnel domain"/>
    <property type="match status" value="1"/>
</dbReference>
<evidence type="ECO:0000256" key="11">
    <source>
        <dbReference type="ARBA" id="ARBA00067464"/>
    </source>
</evidence>
<dbReference type="InterPro" id="IPR018966">
    <property type="entry name" value="VTC_domain"/>
</dbReference>
<dbReference type="InParanoid" id="A0A1X2HC04"/>
<dbReference type="OrthoDB" id="6493944at2759"/>
<dbReference type="Pfam" id="PF02656">
    <property type="entry name" value="DUF202"/>
    <property type="match status" value="1"/>
</dbReference>
<accession>A0A1X2HC04</accession>
<feature type="domain" description="SPX" evidence="17">
    <location>
        <begin position="1"/>
        <end position="143"/>
    </location>
</feature>
<comment type="cofactor">
    <cofactor evidence="1">
        <name>Mn(2+)</name>
        <dbReference type="ChEBI" id="CHEBI:29035"/>
    </cofactor>
</comment>
<evidence type="ECO:0000313" key="18">
    <source>
        <dbReference type="EMBL" id="ORY96338.1"/>
    </source>
</evidence>
<evidence type="ECO:0000256" key="7">
    <source>
        <dbReference type="ARBA" id="ARBA00022989"/>
    </source>
</evidence>
<proteinExistence type="inferred from homology"/>
<keyword evidence="8 16" id="KW-0472">Membrane</keyword>
<dbReference type="CDD" id="cd07751">
    <property type="entry name" value="PolyPPase_VTC4_like"/>
    <property type="match status" value="1"/>
</dbReference>
<dbReference type="EC" id="2.7.4.1" evidence="3"/>
<dbReference type="AlphaFoldDB" id="A0A1X2HC04"/>
<reference evidence="18 19" key="1">
    <citation type="submission" date="2016-07" db="EMBL/GenBank/DDBJ databases">
        <title>Pervasive Adenine N6-methylation of Active Genes in Fungi.</title>
        <authorList>
            <consortium name="DOE Joint Genome Institute"/>
            <person name="Mondo S.J."/>
            <person name="Dannebaum R.O."/>
            <person name="Kuo R.C."/>
            <person name="Labutti K."/>
            <person name="Haridas S."/>
            <person name="Kuo A."/>
            <person name="Salamov A."/>
            <person name="Ahrendt S.R."/>
            <person name="Lipzen A."/>
            <person name="Sullivan W."/>
            <person name="Andreopoulos W.B."/>
            <person name="Clum A."/>
            <person name="Lindquist E."/>
            <person name="Daum C."/>
            <person name="Ramamoorthy G.K."/>
            <person name="Gryganskyi A."/>
            <person name="Culley D."/>
            <person name="Magnuson J.K."/>
            <person name="James T.Y."/>
            <person name="O'Malley M.A."/>
            <person name="Stajich J.E."/>
            <person name="Spatafora J.W."/>
            <person name="Visel A."/>
            <person name="Grigoriev I.V."/>
        </authorList>
    </citation>
    <scope>NUCLEOTIDE SEQUENCE [LARGE SCALE GENOMIC DNA]</scope>
    <source>
        <strain evidence="18 19">NRRL 2496</strain>
    </source>
</reference>
<comment type="caution">
    <text evidence="18">The sequence shown here is derived from an EMBL/GenBank/DDBJ whole genome shotgun (WGS) entry which is preliminary data.</text>
</comment>
<keyword evidence="7 16" id="KW-1133">Transmembrane helix</keyword>
<keyword evidence="19" id="KW-1185">Reference proteome</keyword>
<dbReference type="PANTHER" id="PTHR46140:SF2">
    <property type="entry name" value="VACUOLAR TRANSPORTER CHAPERONE 3 COMPLEX SUBUNIT 3-RELATED"/>
    <property type="match status" value="1"/>
</dbReference>
<feature type="transmembrane region" description="Helical" evidence="16">
    <location>
        <begin position="647"/>
        <end position="667"/>
    </location>
</feature>
<evidence type="ECO:0000256" key="14">
    <source>
        <dbReference type="ARBA" id="ARBA00081313"/>
    </source>
</evidence>
<dbReference type="STRING" id="13706.A0A1X2HC04"/>
<keyword evidence="5" id="KW-0808">Transferase</keyword>
<evidence type="ECO:0000256" key="13">
    <source>
        <dbReference type="ARBA" id="ARBA00080494"/>
    </source>
</evidence>
<sequence>MKYGLELQQNIFTPWRLSYIAYDVLKQELKTRQLDHGWTAKDEADFVQLLDNELAKVYEFVNAKLSEIDARILYCERTIQTIQKNPNMASDNNYSIMDEALTEILFDVNDLSRFTRVNFTAIQKILKKHDKWTHLNLKQEYVQKLRERPLDKQRFDVAIIYISALHDICRNRGKTSTGNSAAGADQNAFERATAKYWIHPDNITEVKAIIMLHLPVLIFNKEKKYEPSDSAISSVYFDNSNFDLYTGRLQRDEGAEAIRFRWYGPVTEKNIYIERKTHHAAWLDGASVKDRFRLDEGNVNPFMEGRYTADMIAGDLRSKNIKKEVTDNVHFIADGVQTSFREKRLQPMLRAFYNRTAFQLPGDQRLRISLDTDLTFIREDGLDGQNRRANNNWRRKDVDIDYPFNYVSPGDILRFPYAVLETKLQTHLGQEPPAWLTSLVESHLVHEVPRFSKYLHGACHFYRERLPLLPWWLAELNTDIRKPRAEHIGLTRSRSFKPLIDGQYRRAMIEATERANQHAVVTGANTNTNSTTIVTPASSQLPRKSDDNPAWRPYQNNAKDQQDLPPTPLDKRITMPPQLNKLLDNKWVSRVRDGISGAPPPPPPKTTSDYGTPVDEESGMVQQSYSKRQRVKVRVEPKVFFANERTFISWLQFCALMLTVALSLLNFGDQVSRTIGGIFIALAAAVAIYALYRFEKRAWMINRRIDGRYDDLWGPAVLCTLLVVALIVNFYLRFK</sequence>
<dbReference type="Proteomes" id="UP000242180">
    <property type="component" value="Unassembled WGS sequence"/>
</dbReference>
<dbReference type="GO" id="GO:0008976">
    <property type="term" value="F:polyphosphate kinase activity"/>
    <property type="evidence" value="ECO:0007669"/>
    <property type="project" value="UniProtKB-EC"/>
</dbReference>
<evidence type="ECO:0000256" key="8">
    <source>
        <dbReference type="ARBA" id="ARBA00023136"/>
    </source>
</evidence>
<dbReference type="InterPro" id="IPR051572">
    <property type="entry name" value="VTC_Complex_Subunit"/>
</dbReference>
<name>A0A1X2HC04_SYNRA</name>
<evidence type="ECO:0000256" key="9">
    <source>
        <dbReference type="ARBA" id="ARBA00050204"/>
    </source>
</evidence>
<evidence type="ECO:0000256" key="10">
    <source>
        <dbReference type="ARBA" id="ARBA00061390"/>
    </source>
</evidence>
<evidence type="ECO:0000259" key="17">
    <source>
        <dbReference type="PROSITE" id="PS51382"/>
    </source>
</evidence>
<comment type="subcellular location">
    <subcellularLocation>
        <location evidence="2">Vacuole membrane</location>
        <topology evidence="2">Multi-pass membrane protein</topology>
    </subcellularLocation>
</comment>
<protein>
    <recommendedName>
        <fullName evidence="11">Vacuolar transporter chaperone complex subunit 4</fullName>
        <ecNumber evidence="3">2.7.4.1</ecNumber>
    </recommendedName>
    <alternativeName>
        <fullName evidence="13">Polyphosphate kinase</fullName>
    </alternativeName>
    <alternativeName>
        <fullName evidence="12">SPX-dependent polyphosphate polymerase VTC subunit 4</fullName>
    </alternativeName>
    <alternativeName>
        <fullName evidence="14">Vacuolar membrane polyphosphate polymerase catalytic subunit</fullName>
    </alternativeName>
</protein>
<evidence type="ECO:0000256" key="15">
    <source>
        <dbReference type="SAM" id="MobiDB-lite"/>
    </source>
</evidence>